<evidence type="ECO:0000259" key="16">
    <source>
        <dbReference type="PROSITE" id="PS50011"/>
    </source>
</evidence>
<dbReference type="Pfam" id="PF00017">
    <property type="entry name" value="SH2"/>
    <property type="match status" value="1"/>
</dbReference>
<comment type="catalytic activity">
    <reaction evidence="9 13">
        <text>L-tyrosyl-[protein] + ATP = O-phospho-L-tyrosyl-[protein] + ADP + H(+)</text>
        <dbReference type="Rhea" id="RHEA:10596"/>
        <dbReference type="Rhea" id="RHEA-COMP:10136"/>
        <dbReference type="Rhea" id="RHEA-COMP:20101"/>
        <dbReference type="ChEBI" id="CHEBI:15378"/>
        <dbReference type="ChEBI" id="CHEBI:30616"/>
        <dbReference type="ChEBI" id="CHEBI:46858"/>
        <dbReference type="ChEBI" id="CHEBI:61978"/>
        <dbReference type="ChEBI" id="CHEBI:456216"/>
        <dbReference type="EC" id="2.7.10.2"/>
    </reaction>
</comment>
<dbReference type="InterPro" id="IPR001245">
    <property type="entry name" value="Ser-Thr/Tyr_kinase_cat_dom"/>
</dbReference>
<dbReference type="Gene3D" id="2.30.30.40">
    <property type="entry name" value="SH3 Domains"/>
    <property type="match status" value="1"/>
</dbReference>
<dbReference type="Proteomes" id="UP000663879">
    <property type="component" value="Unassembled WGS sequence"/>
</dbReference>
<feature type="domain" description="SH3" evidence="15">
    <location>
        <begin position="552"/>
        <end position="612"/>
    </location>
</feature>
<dbReference type="GO" id="GO:0004715">
    <property type="term" value="F:non-membrane spanning protein tyrosine kinase activity"/>
    <property type="evidence" value="ECO:0007669"/>
    <property type="project" value="UniProtKB-EC"/>
</dbReference>
<dbReference type="EC" id="2.7.10.2" evidence="13"/>
<dbReference type="InterPro" id="IPR000719">
    <property type="entry name" value="Prot_kinase_dom"/>
</dbReference>
<dbReference type="EMBL" id="CAJNOC010000012">
    <property type="protein sequence ID" value="CAF0705589.1"/>
    <property type="molecule type" value="Genomic_DNA"/>
</dbReference>
<dbReference type="PROSITE" id="PS00109">
    <property type="entry name" value="PROTEIN_KINASE_TYR"/>
    <property type="match status" value="1"/>
</dbReference>
<dbReference type="OrthoDB" id="28230at2759"/>
<keyword evidence="8 13" id="KW-0829">Tyrosine-protein kinase</keyword>
<reference evidence="17" key="1">
    <citation type="submission" date="2021-02" db="EMBL/GenBank/DDBJ databases">
        <authorList>
            <person name="Nowell W R."/>
        </authorList>
    </citation>
    <scope>NUCLEOTIDE SEQUENCE</scope>
    <source>
        <strain evidence="17">Ploen Becks lab</strain>
    </source>
</reference>
<evidence type="ECO:0000256" key="5">
    <source>
        <dbReference type="ARBA" id="ARBA00022777"/>
    </source>
</evidence>
<dbReference type="SUPFAM" id="SSF56112">
    <property type="entry name" value="Protein kinase-like (PK-like)"/>
    <property type="match status" value="1"/>
</dbReference>
<dbReference type="PANTHER" id="PTHR24418">
    <property type="entry name" value="TYROSINE-PROTEIN KINASE"/>
    <property type="match status" value="1"/>
</dbReference>
<feature type="binding site" evidence="12">
    <location>
        <position position="777"/>
    </location>
    <ligand>
        <name>ATP</name>
        <dbReference type="ChEBI" id="CHEBI:30616"/>
    </ligand>
</feature>
<dbReference type="PROSITE" id="PS50011">
    <property type="entry name" value="PROTEIN_KINASE_DOM"/>
    <property type="match status" value="1"/>
</dbReference>
<dbReference type="GO" id="GO:0012505">
    <property type="term" value="C:endomembrane system"/>
    <property type="evidence" value="ECO:0007669"/>
    <property type="project" value="UniProtKB-SubCell"/>
</dbReference>
<evidence type="ECO:0000256" key="9">
    <source>
        <dbReference type="ARBA" id="ARBA00051245"/>
    </source>
</evidence>
<dbReference type="SMART" id="SM00326">
    <property type="entry name" value="SH3"/>
    <property type="match status" value="1"/>
</dbReference>
<evidence type="ECO:0000313" key="18">
    <source>
        <dbReference type="Proteomes" id="UP000663879"/>
    </source>
</evidence>
<evidence type="ECO:0000256" key="13">
    <source>
        <dbReference type="RuleBase" id="RU362096"/>
    </source>
</evidence>
<dbReference type="FunFam" id="1.10.510.10:FF:001512">
    <property type="entry name" value="Receptor tyrosine-protein kinase erbB-2"/>
    <property type="match status" value="1"/>
</dbReference>
<evidence type="ECO:0000256" key="11">
    <source>
        <dbReference type="PROSITE-ProRule" id="PRU00192"/>
    </source>
</evidence>
<dbReference type="Pfam" id="PF07714">
    <property type="entry name" value="PK_Tyr_Ser-Thr"/>
    <property type="match status" value="1"/>
</dbReference>
<evidence type="ECO:0000256" key="2">
    <source>
        <dbReference type="ARBA" id="ARBA00022443"/>
    </source>
</evidence>
<dbReference type="Pfam" id="PF00018">
    <property type="entry name" value="SH3_1"/>
    <property type="match status" value="1"/>
</dbReference>
<dbReference type="GO" id="GO:0050793">
    <property type="term" value="P:regulation of developmental process"/>
    <property type="evidence" value="ECO:0007669"/>
    <property type="project" value="UniProtKB-ARBA"/>
</dbReference>
<dbReference type="AlphaFoldDB" id="A0A813M2T4"/>
<keyword evidence="5 13" id="KW-0418">Kinase</keyword>
<gene>
    <name evidence="17" type="ORF">OXX778_LOCUS267</name>
</gene>
<evidence type="ECO:0000256" key="4">
    <source>
        <dbReference type="ARBA" id="ARBA00022741"/>
    </source>
</evidence>
<dbReference type="SMART" id="SM00252">
    <property type="entry name" value="SH2"/>
    <property type="match status" value="1"/>
</dbReference>
<proteinExistence type="inferred from homology"/>
<dbReference type="Gene3D" id="1.10.510.10">
    <property type="entry name" value="Transferase(Phosphotransferase) domain 1"/>
    <property type="match status" value="1"/>
</dbReference>
<dbReference type="SUPFAM" id="SSF55550">
    <property type="entry name" value="SH2 domain"/>
    <property type="match status" value="1"/>
</dbReference>
<dbReference type="InterPro" id="IPR036028">
    <property type="entry name" value="SH3-like_dom_sf"/>
</dbReference>
<dbReference type="InterPro" id="IPR008266">
    <property type="entry name" value="Tyr_kinase_AS"/>
</dbReference>
<dbReference type="GO" id="GO:0048468">
    <property type="term" value="P:cell development"/>
    <property type="evidence" value="ECO:0007669"/>
    <property type="project" value="UniProtKB-ARBA"/>
</dbReference>
<keyword evidence="6 12" id="KW-0067">ATP-binding</keyword>
<dbReference type="InterPro" id="IPR017441">
    <property type="entry name" value="Protein_kinase_ATP_BS"/>
</dbReference>
<dbReference type="Gene3D" id="3.30.505.10">
    <property type="entry name" value="SH2 domain"/>
    <property type="match status" value="1"/>
</dbReference>
<protein>
    <recommendedName>
        <fullName evidence="13">Tyrosine-protein kinase</fullName>
        <ecNumber evidence="13">2.7.10.2</ecNumber>
    </recommendedName>
</protein>
<dbReference type="SMART" id="SM00219">
    <property type="entry name" value="TyrKc"/>
    <property type="match status" value="1"/>
</dbReference>
<dbReference type="PRINTS" id="PR00109">
    <property type="entry name" value="TYRKINASE"/>
</dbReference>
<organism evidence="17 18">
    <name type="scientific">Brachionus calyciflorus</name>
    <dbReference type="NCBI Taxonomy" id="104777"/>
    <lineage>
        <taxon>Eukaryota</taxon>
        <taxon>Metazoa</taxon>
        <taxon>Spiralia</taxon>
        <taxon>Gnathifera</taxon>
        <taxon>Rotifera</taxon>
        <taxon>Eurotatoria</taxon>
        <taxon>Monogononta</taxon>
        <taxon>Pseudotrocha</taxon>
        <taxon>Ploima</taxon>
        <taxon>Brachionidae</taxon>
        <taxon>Brachionus</taxon>
    </lineage>
</organism>
<dbReference type="PRINTS" id="PR00401">
    <property type="entry name" value="SH2DOMAIN"/>
</dbReference>
<evidence type="ECO:0000256" key="1">
    <source>
        <dbReference type="ARBA" id="ARBA00004308"/>
    </source>
</evidence>
<comment type="caution">
    <text evidence="17">The sequence shown here is derived from an EMBL/GenBank/DDBJ whole genome shotgun (WGS) entry which is preliminary data.</text>
</comment>
<keyword evidence="10" id="KW-0727">SH2 domain</keyword>
<dbReference type="InterPro" id="IPR050198">
    <property type="entry name" value="Non-receptor_tyrosine_kinases"/>
</dbReference>
<dbReference type="CDD" id="cd00173">
    <property type="entry name" value="SH2"/>
    <property type="match status" value="1"/>
</dbReference>
<keyword evidence="4 12" id="KW-0547">Nucleotide-binding</keyword>
<dbReference type="InterPro" id="IPR036860">
    <property type="entry name" value="SH2_dom_sf"/>
</dbReference>
<keyword evidence="2 11" id="KW-0728">SH3 domain</keyword>
<comment type="subcellular location">
    <subcellularLocation>
        <location evidence="1">Endomembrane system</location>
    </subcellularLocation>
</comment>
<dbReference type="InterPro" id="IPR001452">
    <property type="entry name" value="SH3_domain"/>
</dbReference>
<evidence type="ECO:0000256" key="7">
    <source>
        <dbReference type="ARBA" id="ARBA00023136"/>
    </source>
</evidence>
<accession>A0A813M2T4</accession>
<dbReference type="PROSITE" id="PS50002">
    <property type="entry name" value="SH3"/>
    <property type="match status" value="1"/>
</dbReference>
<evidence type="ECO:0000256" key="12">
    <source>
        <dbReference type="PROSITE-ProRule" id="PRU10141"/>
    </source>
</evidence>
<sequence length="1015" mass="116523">MSYNYNHPMFINNRVSSQSGLKFHTISNSPYTRFIPVKNCYPSYNAQTYSGNNRYSMYNYEFEPENVNNINRKNSFNESKTEKIENFIKETPKISSFSNSTNKKSILSYKKRNESEYSSGDSASLISEIDNEENKKSQVPISLIEFDRNSVTLKKKESKNNSKMSSLSTESLIKNDTYSKEDYDNHHFVYNSNIYKQENCNFSEIANKINSVLDDQNKSGTKKFDSYTKFSYYNKLEEEKYSTDDSVEKLNTNLESLKNFFNKQSSLYYDSGIGADVSNSTYANQKINSEKIQIENKCLGFTEKSIKNLNNNGNRKSSYSETLNPKLVRNLMAFPVISSSSVSSDSSSSSYFSDSKKRNRLDTAFKSMNLKNSAKFDTNSHRISFRDSKKKIDLPIVNLKNSSRNIQEIKEDNLTKRESPIMINKADFTPNLLNRNNLLKNGKPIIKNIGIPPLPSINYSSNSPNYLSRDKQNILSPKIEINKNSNDSIKRNSNFDLNRIKQNSNTFGSNLSLAPQEDYRNRLLSSHQRTNSGSISIFEQNSLIENFKVISKKDQKCVAIKDFVGLFSENLSLKKGEKYTLLSKKNDNWCYLRDKNGNIGCAPGSCIDLISDEPEVSDSNKTSFLSKDWFHGNVTRGEAYSLLVGNQNFGGTFLVRNNSTEKGKFTLCVYKNGKVYNYKINFEDKKYFIDLKYKFNSLVELIEFYQKNPAGLISNLKYPAEKSVIDKKTLLDSLESVYNKFVIDRKDIEFHEKIGSGQFGIVLKAEFKKRKVVAVKKMKPGSKEDEMNFNREAEFMMKLQNLQTCQHRNLVQLFGLSKDFDDSILIITEFVRYGSLYNYLLKNKERICNSKNRFLRLVNICIDVCDGMEYLESRNIIHRDLATRNCLVGEGESIKVADFGLARFTDDCYIAHPQSQFPVKWSAPEVIKYRSYSTKSDVWSFSCLMYEVFTLGKMPYGGSTANSVAAKQIISGIIPERPIYCPNNLYDSVISVAWSKDPKDRPTFKELLKMLENFT</sequence>
<feature type="domain" description="Protein kinase" evidence="16">
    <location>
        <begin position="748"/>
        <end position="1015"/>
    </location>
</feature>
<feature type="domain" description="SH2" evidence="14">
    <location>
        <begin position="629"/>
        <end position="720"/>
    </location>
</feature>
<keyword evidence="7" id="KW-0472">Membrane</keyword>
<evidence type="ECO:0000259" key="14">
    <source>
        <dbReference type="PROSITE" id="PS50001"/>
    </source>
</evidence>
<evidence type="ECO:0000259" key="15">
    <source>
        <dbReference type="PROSITE" id="PS50002"/>
    </source>
</evidence>
<evidence type="ECO:0000256" key="8">
    <source>
        <dbReference type="ARBA" id="ARBA00023137"/>
    </source>
</evidence>
<dbReference type="InterPro" id="IPR011009">
    <property type="entry name" value="Kinase-like_dom_sf"/>
</dbReference>
<dbReference type="CDD" id="cd00192">
    <property type="entry name" value="PTKc"/>
    <property type="match status" value="1"/>
</dbReference>
<evidence type="ECO:0000313" key="17">
    <source>
        <dbReference type="EMBL" id="CAF0705589.1"/>
    </source>
</evidence>
<dbReference type="PROSITE" id="PS50001">
    <property type="entry name" value="SH2"/>
    <property type="match status" value="1"/>
</dbReference>
<dbReference type="InterPro" id="IPR020635">
    <property type="entry name" value="Tyr_kinase_cat_dom"/>
</dbReference>
<comment type="similarity">
    <text evidence="13">Belongs to the protein kinase superfamily. Tyr protein kinase family.</text>
</comment>
<dbReference type="SUPFAM" id="SSF50044">
    <property type="entry name" value="SH3-domain"/>
    <property type="match status" value="1"/>
</dbReference>
<name>A0A813M2T4_9BILA</name>
<evidence type="ECO:0000256" key="10">
    <source>
        <dbReference type="PROSITE-ProRule" id="PRU00191"/>
    </source>
</evidence>
<keyword evidence="18" id="KW-1185">Reference proteome</keyword>
<evidence type="ECO:0000256" key="3">
    <source>
        <dbReference type="ARBA" id="ARBA00022679"/>
    </source>
</evidence>
<dbReference type="GO" id="GO:0005524">
    <property type="term" value="F:ATP binding"/>
    <property type="evidence" value="ECO:0007669"/>
    <property type="project" value="UniProtKB-UniRule"/>
</dbReference>
<keyword evidence="3 13" id="KW-0808">Transferase</keyword>
<dbReference type="GO" id="GO:0030182">
    <property type="term" value="P:neuron differentiation"/>
    <property type="evidence" value="ECO:0007669"/>
    <property type="project" value="UniProtKB-ARBA"/>
</dbReference>
<evidence type="ECO:0000256" key="6">
    <source>
        <dbReference type="ARBA" id="ARBA00022840"/>
    </source>
</evidence>
<dbReference type="PROSITE" id="PS00107">
    <property type="entry name" value="PROTEIN_KINASE_ATP"/>
    <property type="match status" value="1"/>
</dbReference>
<dbReference type="InterPro" id="IPR000980">
    <property type="entry name" value="SH2"/>
</dbReference>